<dbReference type="Pfam" id="PF13692">
    <property type="entry name" value="Glyco_trans_1_4"/>
    <property type="match status" value="1"/>
</dbReference>
<dbReference type="InterPro" id="IPR028098">
    <property type="entry name" value="Glyco_trans_4-like_N"/>
</dbReference>
<evidence type="ECO:0000259" key="1">
    <source>
        <dbReference type="Pfam" id="PF13439"/>
    </source>
</evidence>
<dbReference type="Pfam" id="PF13439">
    <property type="entry name" value="Glyco_transf_4"/>
    <property type="match status" value="1"/>
</dbReference>
<comment type="caution">
    <text evidence="2">The sequence shown here is derived from an EMBL/GenBank/DDBJ whole genome shotgun (WGS) entry which is preliminary data.</text>
</comment>
<sequence>MNTIQRNKKPITTPSAEAIKAGYSDRSELIWLALDSRNFGGIESHVEQLAQAIKNRGYRVCVVFLCDYFFGEQGAHPLLRKLAQHNIEYRLLNGSVKQLWQTLKQQNPTAVHTHGYKAGILLRAMSTLLGITCVSTYHSGETKRGKMALYDWLDRQTARLASSVFAVSTPILKQIPSPARFAANFINLNKVIRSQGKQIAFVGRLSFEKAPERLLVLARQLPEQTFHIYGDGPLKNQLIAQAPNNVKFHGACSDMENVWSQIGLLIMPSRAEGLPMAALEAMARGIAIVATRVGELPRLISHGQNGWLIDETLFNEPNLDSHPSPLKLSVEHWLTQNEVQRKQMQSQCELRIRACFNAEIEVTTLLRAYGIKPLC</sequence>
<dbReference type="PANTHER" id="PTHR45947">
    <property type="entry name" value="SULFOQUINOVOSYL TRANSFERASE SQD2"/>
    <property type="match status" value="1"/>
</dbReference>
<dbReference type="GO" id="GO:0016757">
    <property type="term" value="F:glycosyltransferase activity"/>
    <property type="evidence" value="ECO:0007669"/>
    <property type="project" value="TreeGrafter"/>
</dbReference>
<evidence type="ECO:0000313" key="2">
    <source>
        <dbReference type="EMBL" id="NLS12918.1"/>
    </source>
</evidence>
<dbReference type="PANTHER" id="PTHR45947:SF3">
    <property type="entry name" value="SULFOQUINOVOSYL TRANSFERASE SQD2"/>
    <property type="match status" value="1"/>
</dbReference>
<protein>
    <submittedName>
        <fullName evidence="2">Glycosyltransferase family 4 protein</fullName>
    </submittedName>
</protein>
<dbReference type="RefSeq" id="WP_168836017.1">
    <property type="nucleotide sequence ID" value="NZ_JABAIK010000007.1"/>
</dbReference>
<accession>A0A7X8TQE2</accession>
<dbReference type="Proteomes" id="UP000535589">
    <property type="component" value="Unassembled WGS sequence"/>
</dbReference>
<organism evidence="2 3">
    <name type="scientific">Vibrio agarilyticus</name>
    <dbReference type="NCBI Taxonomy" id="2726741"/>
    <lineage>
        <taxon>Bacteria</taxon>
        <taxon>Pseudomonadati</taxon>
        <taxon>Pseudomonadota</taxon>
        <taxon>Gammaproteobacteria</taxon>
        <taxon>Vibrionales</taxon>
        <taxon>Vibrionaceae</taxon>
        <taxon>Vibrio</taxon>
    </lineage>
</organism>
<dbReference type="InterPro" id="IPR050194">
    <property type="entry name" value="Glycosyltransferase_grp1"/>
</dbReference>
<keyword evidence="2" id="KW-0808">Transferase</keyword>
<evidence type="ECO:0000313" key="3">
    <source>
        <dbReference type="Proteomes" id="UP000535589"/>
    </source>
</evidence>
<dbReference type="Gene3D" id="3.40.50.2000">
    <property type="entry name" value="Glycogen Phosphorylase B"/>
    <property type="match status" value="2"/>
</dbReference>
<gene>
    <name evidence="2" type="ORF">HGP28_08450</name>
</gene>
<dbReference type="EMBL" id="JABAIK010000007">
    <property type="protein sequence ID" value="NLS12918.1"/>
    <property type="molecule type" value="Genomic_DNA"/>
</dbReference>
<feature type="domain" description="Glycosyltransferase subfamily 4-like N-terminal" evidence="1">
    <location>
        <begin position="39"/>
        <end position="174"/>
    </location>
</feature>
<keyword evidence="3" id="KW-1185">Reference proteome</keyword>
<name>A0A7X8TQE2_9VIBR</name>
<reference evidence="2 3" key="1">
    <citation type="submission" date="2020-04" db="EMBL/GenBank/DDBJ databases">
        <title>Vibrio sp. SM6, a novel species isolated from seawater.</title>
        <authorList>
            <person name="Wang X."/>
        </authorList>
    </citation>
    <scope>NUCLEOTIDE SEQUENCE [LARGE SCALE GENOMIC DNA]</scope>
    <source>
        <strain evidence="2 3">SM6</strain>
    </source>
</reference>
<dbReference type="SUPFAM" id="SSF53756">
    <property type="entry name" value="UDP-Glycosyltransferase/glycogen phosphorylase"/>
    <property type="match status" value="1"/>
</dbReference>
<proteinExistence type="predicted"/>
<dbReference type="CDD" id="cd03801">
    <property type="entry name" value="GT4_PimA-like"/>
    <property type="match status" value="1"/>
</dbReference>
<dbReference type="AlphaFoldDB" id="A0A7X8TQE2"/>